<evidence type="ECO:0000256" key="1">
    <source>
        <dbReference type="ARBA" id="ARBA00004191"/>
    </source>
</evidence>
<keyword evidence="5" id="KW-0063">Aspartyl esterase</keyword>
<proteinExistence type="predicted"/>
<dbReference type="AlphaFoldDB" id="A0AAW2D3L2"/>
<dbReference type="GO" id="GO:0042545">
    <property type="term" value="P:cell wall modification"/>
    <property type="evidence" value="ECO:0007669"/>
    <property type="project" value="InterPro"/>
</dbReference>
<keyword evidence="8" id="KW-1185">Reference proteome</keyword>
<feature type="domain" description="Pectinesterase catalytic" evidence="6">
    <location>
        <begin position="2"/>
        <end position="89"/>
    </location>
</feature>
<organism evidence="7 8">
    <name type="scientific">Lithocarpus litseifolius</name>
    <dbReference type="NCBI Taxonomy" id="425828"/>
    <lineage>
        <taxon>Eukaryota</taxon>
        <taxon>Viridiplantae</taxon>
        <taxon>Streptophyta</taxon>
        <taxon>Embryophyta</taxon>
        <taxon>Tracheophyta</taxon>
        <taxon>Spermatophyta</taxon>
        <taxon>Magnoliopsida</taxon>
        <taxon>eudicotyledons</taxon>
        <taxon>Gunneridae</taxon>
        <taxon>Pentapetalae</taxon>
        <taxon>rosids</taxon>
        <taxon>fabids</taxon>
        <taxon>Fagales</taxon>
        <taxon>Fagaceae</taxon>
        <taxon>Lithocarpus</taxon>
    </lineage>
</organism>
<comment type="subcellular location">
    <subcellularLocation>
        <location evidence="1">Secreted</location>
        <location evidence="1">Cell wall</location>
    </subcellularLocation>
</comment>
<dbReference type="PANTHER" id="PTHR31707">
    <property type="entry name" value="PECTINESTERASE"/>
    <property type="match status" value="1"/>
</dbReference>
<gene>
    <name evidence="7" type="ORF">SO802_012739</name>
</gene>
<dbReference type="Pfam" id="PF01095">
    <property type="entry name" value="Pectinesterase"/>
    <property type="match status" value="1"/>
</dbReference>
<dbReference type="InterPro" id="IPR000070">
    <property type="entry name" value="Pectinesterase_cat"/>
</dbReference>
<dbReference type="GO" id="GO:0030599">
    <property type="term" value="F:pectinesterase activity"/>
    <property type="evidence" value="ECO:0007669"/>
    <property type="project" value="InterPro"/>
</dbReference>
<evidence type="ECO:0000256" key="5">
    <source>
        <dbReference type="ARBA" id="ARBA00023085"/>
    </source>
</evidence>
<dbReference type="EMBL" id="JAZDWU010000004">
    <property type="protein sequence ID" value="KAL0005178.1"/>
    <property type="molecule type" value="Genomic_DNA"/>
</dbReference>
<reference evidence="7 8" key="1">
    <citation type="submission" date="2024-01" db="EMBL/GenBank/DDBJ databases">
        <title>A telomere-to-telomere, gap-free genome of sweet tea (Lithocarpus litseifolius).</title>
        <authorList>
            <person name="Zhou J."/>
        </authorList>
    </citation>
    <scope>NUCLEOTIDE SEQUENCE [LARGE SCALE GENOMIC DNA]</scope>
    <source>
        <strain evidence="7">Zhou-2022a</strain>
        <tissue evidence="7">Leaf</tissue>
    </source>
</reference>
<dbReference type="Gene3D" id="2.160.20.10">
    <property type="entry name" value="Single-stranded right-handed beta-helix, Pectin lyase-like"/>
    <property type="match status" value="1"/>
</dbReference>
<keyword evidence="3" id="KW-0964">Secreted</keyword>
<keyword evidence="4" id="KW-0378">Hydrolase</keyword>
<evidence type="ECO:0000256" key="4">
    <source>
        <dbReference type="ARBA" id="ARBA00022801"/>
    </source>
</evidence>
<evidence type="ECO:0000313" key="7">
    <source>
        <dbReference type="EMBL" id="KAL0005178.1"/>
    </source>
</evidence>
<dbReference type="SUPFAM" id="SSF51126">
    <property type="entry name" value="Pectin lyase-like"/>
    <property type="match status" value="1"/>
</dbReference>
<dbReference type="Proteomes" id="UP001459277">
    <property type="component" value="Unassembled WGS sequence"/>
</dbReference>
<protein>
    <recommendedName>
        <fullName evidence="6">Pectinesterase catalytic domain-containing protein</fullName>
    </recommendedName>
</protein>
<evidence type="ECO:0000259" key="6">
    <source>
        <dbReference type="Pfam" id="PF01095"/>
    </source>
</evidence>
<name>A0AAW2D3L2_9ROSI</name>
<dbReference type="InterPro" id="IPR011050">
    <property type="entry name" value="Pectin_lyase_fold/virulence"/>
</dbReference>
<evidence type="ECO:0000256" key="3">
    <source>
        <dbReference type="ARBA" id="ARBA00022512"/>
    </source>
</evidence>
<dbReference type="InterPro" id="IPR012334">
    <property type="entry name" value="Pectin_lyas_fold"/>
</dbReference>
<comment type="pathway">
    <text evidence="2">Glycan metabolism; pectin degradation; 2-dehydro-3-deoxy-D-gluconate from pectin: step 1/5.</text>
</comment>
<evidence type="ECO:0000313" key="8">
    <source>
        <dbReference type="Proteomes" id="UP001459277"/>
    </source>
</evidence>
<sequence length="105" mass="12173">MEVKTFLGRPWLDYSQTIVMECFLGDLIDPEGWLKFNGDVALSTLHYVEYGNRGPRADTKGRITWPGYNIVNNSNDVQEYTVNRFINGNNWLPRMGVPFVPRFKN</sequence>
<accession>A0AAW2D3L2</accession>
<evidence type="ECO:0000256" key="2">
    <source>
        <dbReference type="ARBA" id="ARBA00005184"/>
    </source>
</evidence>
<keyword evidence="3" id="KW-0134">Cell wall</keyword>
<comment type="caution">
    <text evidence="7">The sequence shown here is derived from an EMBL/GenBank/DDBJ whole genome shotgun (WGS) entry which is preliminary data.</text>
</comment>